<protein>
    <recommendedName>
        <fullName evidence="3">HNH endonuclease</fullName>
    </recommendedName>
</protein>
<reference evidence="1" key="1">
    <citation type="submission" date="2023-03" db="EMBL/GenBank/DDBJ databases">
        <title>Actinoallomurus iriomotensis NBRC 103684.</title>
        <authorList>
            <person name="Ichikawa N."/>
            <person name="Sato H."/>
            <person name="Tonouchi N."/>
        </authorList>
    </citation>
    <scope>NUCLEOTIDE SEQUENCE</scope>
    <source>
        <strain evidence="1">NBRC 103684</strain>
    </source>
</reference>
<name>A0A9W6RWF4_9ACTN</name>
<keyword evidence="2" id="KW-1185">Reference proteome</keyword>
<sequence>MCVGKLDTVTETAATTLVAGCAGRGTYTRTRTDKYGFPRLRLARQKQFFGFATGDLVRAVVPGGKYAGTHTGRVAVRASGSCVVRTAHGTATARHEYFRLLQRAGGYAYTTRKEGTAFLPTLKLKDRASTPRTR</sequence>
<dbReference type="AlphaFoldDB" id="A0A9W6RWF4"/>
<accession>A0A9W6RWF4</accession>
<organism evidence="1 2">
    <name type="scientific">Actinoallomurus iriomotensis</name>
    <dbReference type="NCBI Taxonomy" id="478107"/>
    <lineage>
        <taxon>Bacteria</taxon>
        <taxon>Bacillati</taxon>
        <taxon>Actinomycetota</taxon>
        <taxon>Actinomycetes</taxon>
        <taxon>Streptosporangiales</taxon>
        <taxon>Thermomonosporaceae</taxon>
        <taxon>Actinoallomurus</taxon>
    </lineage>
</organism>
<dbReference type="Proteomes" id="UP001165074">
    <property type="component" value="Unassembled WGS sequence"/>
</dbReference>
<gene>
    <name evidence="1" type="ORF">Airi02_007150</name>
</gene>
<evidence type="ECO:0008006" key="3">
    <source>
        <dbReference type="Google" id="ProtNLM"/>
    </source>
</evidence>
<dbReference type="EMBL" id="BSTK01000001">
    <property type="protein sequence ID" value="GLY82784.1"/>
    <property type="molecule type" value="Genomic_DNA"/>
</dbReference>
<proteinExistence type="predicted"/>
<evidence type="ECO:0000313" key="2">
    <source>
        <dbReference type="Proteomes" id="UP001165074"/>
    </source>
</evidence>
<comment type="caution">
    <text evidence="1">The sequence shown here is derived from an EMBL/GenBank/DDBJ whole genome shotgun (WGS) entry which is preliminary data.</text>
</comment>
<evidence type="ECO:0000313" key="1">
    <source>
        <dbReference type="EMBL" id="GLY82784.1"/>
    </source>
</evidence>